<accession>A0A159ZUJ6</accession>
<evidence type="ECO:0000259" key="1">
    <source>
        <dbReference type="PROSITE" id="PS50943"/>
    </source>
</evidence>
<dbReference type="SUPFAM" id="SSF47413">
    <property type="entry name" value="lambda repressor-like DNA-binding domains"/>
    <property type="match status" value="1"/>
</dbReference>
<dbReference type="Gene3D" id="1.10.260.40">
    <property type="entry name" value="lambda repressor-like DNA-binding domains"/>
    <property type="match status" value="1"/>
</dbReference>
<reference evidence="3" key="1">
    <citation type="submission" date="2016-04" db="EMBL/GenBank/DDBJ databases">
        <authorList>
            <person name="Ray J."/>
            <person name="Price M."/>
            <person name="Deutschbauer A."/>
        </authorList>
    </citation>
    <scope>NUCLEOTIDE SEQUENCE [LARGE SCALE GENOMIC DNA]</scope>
    <source>
        <strain evidence="3">FW300-N2E2</strain>
    </source>
</reference>
<gene>
    <name evidence="2" type="ORF">TK06_09875</name>
</gene>
<evidence type="ECO:0000313" key="3">
    <source>
        <dbReference type="Proteomes" id="UP000076083"/>
    </source>
</evidence>
<dbReference type="AlphaFoldDB" id="A0A159ZUJ6"/>
<dbReference type="Pfam" id="PF13443">
    <property type="entry name" value="HTH_26"/>
    <property type="match status" value="1"/>
</dbReference>
<evidence type="ECO:0000313" key="2">
    <source>
        <dbReference type="EMBL" id="AMZ71386.1"/>
    </source>
</evidence>
<proteinExistence type="predicted"/>
<sequence length="271" mass="31428">MPDHFSSNLYHLCCHYRSVAEVCRKLKINRGQFTKYLNGSSRPTPYNLKRICDFFGVEESEIALPTERFLPLIGVQSRSRTTEPTSAAIRMFDHLCKGSSDRFSTLLGYYHEYYYAMTEPGQILCSLVHLREEAGQVVYERHERVQTVEAGQEVFERYLYKGIAYYLRDRVFLLDYESLTNNEITQTILIPSYKSRLSRLNGLKLGVSATDQRVPTCTRVVWAFLGTHIDQEDALKRTRLYRPEDSRLDADLLERLSRTEFEGGTFRLGSS</sequence>
<dbReference type="GO" id="GO:0003677">
    <property type="term" value="F:DNA binding"/>
    <property type="evidence" value="ECO:0007669"/>
    <property type="project" value="InterPro"/>
</dbReference>
<organism evidence="2 3">
    <name type="scientific">Pseudomonas fluorescens</name>
    <dbReference type="NCBI Taxonomy" id="294"/>
    <lineage>
        <taxon>Bacteria</taxon>
        <taxon>Pseudomonadati</taxon>
        <taxon>Pseudomonadota</taxon>
        <taxon>Gammaproteobacteria</taxon>
        <taxon>Pseudomonadales</taxon>
        <taxon>Pseudomonadaceae</taxon>
        <taxon>Pseudomonas</taxon>
    </lineage>
</organism>
<dbReference type="Proteomes" id="UP000076083">
    <property type="component" value="Chromosome"/>
</dbReference>
<dbReference type="EMBL" id="CP015225">
    <property type="protein sequence ID" value="AMZ71386.1"/>
    <property type="molecule type" value="Genomic_DNA"/>
</dbReference>
<protein>
    <submittedName>
        <fullName evidence="2">Cro/Cl family transcriptional regulator</fullName>
    </submittedName>
</protein>
<name>A0A159ZUJ6_PSEFL</name>
<dbReference type="PROSITE" id="PS50943">
    <property type="entry name" value="HTH_CROC1"/>
    <property type="match status" value="1"/>
</dbReference>
<dbReference type="InterPro" id="IPR001387">
    <property type="entry name" value="Cro/C1-type_HTH"/>
</dbReference>
<reference evidence="2 3" key="2">
    <citation type="journal article" date="2018" name="Nature">
        <title>Mutant phenotypes for thousands of bacterial genes of unknown function.</title>
        <authorList>
            <person name="Price M.N."/>
            <person name="Wetmore K.M."/>
            <person name="Waters R.J."/>
            <person name="Callaghan M."/>
            <person name="Ray J."/>
            <person name="Liu H."/>
            <person name="Kuehl J.V."/>
            <person name="Melnyk R.A."/>
            <person name="Lamson J.S."/>
            <person name="Suh Y."/>
            <person name="Carlson H.K."/>
            <person name="Esquivel Z."/>
            <person name="Sadeeshkumar H."/>
            <person name="Chakraborty R."/>
            <person name="Zane G.M."/>
            <person name="Rubin B.E."/>
            <person name="Wall J.D."/>
            <person name="Visel A."/>
            <person name="Bristow J."/>
            <person name="Blow M.J."/>
            <person name="Arkin A.P."/>
            <person name="Deutschbauer A.M."/>
        </authorList>
    </citation>
    <scope>NUCLEOTIDE SEQUENCE [LARGE SCALE GENOMIC DNA]</scope>
    <source>
        <strain evidence="2 3">FW300-N2E2</strain>
    </source>
</reference>
<feature type="domain" description="HTH cro/C1-type" evidence="1">
    <location>
        <begin position="18"/>
        <end position="62"/>
    </location>
</feature>
<dbReference type="RefSeq" id="WP_063321909.1">
    <property type="nucleotide sequence ID" value="NZ_CP015225.1"/>
</dbReference>
<dbReference type="InterPro" id="IPR010982">
    <property type="entry name" value="Lambda_DNA-bd_dom_sf"/>
</dbReference>